<dbReference type="InterPro" id="IPR034660">
    <property type="entry name" value="DinB/YfiT-like"/>
</dbReference>
<comment type="similarity">
    <text evidence="1">Belongs to the DinB family.</text>
</comment>
<evidence type="ECO:0000256" key="1">
    <source>
        <dbReference type="ARBA" id="ARBA00008635"/>
    </source>
</evidence>
<protein>
    <submittedName>
        <fullName evidence="3">Uncharacterized damage-inducible protein DinB (Forms a four-helix bundle)</fullName>
    </submittedName>
</protein>
<evidence type="ECO:0000256" key="2">
    <source>
        <dbReference type="ARBA" id="ARBA00022723"/>
    </source>
</evidence>
<accession>A0A1H4DBM4</accession>
<sequence>MKNILVPYISYNHWANQQLVKSLLKLKPEQAEASWGGVQPSVFELVAQLWAFEHGWYERLQLVEKVSDPARDFKGTFEELCSHCLEQSALLEQWVIKATPVRLEHTVAYTLKKNEHYKTAVYDVIIEVVNGSTLIRGQLISLLQQLNIKKLPVLDYRSYKPRK</sequence>
<keyword evidence="2" id="KW-0479">Metal-binding</keyword>
<keyword evidence="4" id="KW-1185">Reference proteome</keyword>
<evidence type="ECO:0000313" key="3">
    <source>
        <dbReference type="EMBL" id="SEA70057.1"/>
    </source>
</evidence>
<evidence type="ECO:0000313" key="4">
    <source>
        <dbReference type="Proteomes" id="UP000199656"/>
    </source>
</evidence>
<reference evidence="4" key="1">
    <citation type="submission" date="2016-10" db="EMBL/GenBank/DDBJ databases">
        <authorList>
            <person name="Varghese N."/>
            <person name="Submissions S."/>
        </authorList>
    </citation>
    <scope>NUCLEOTIDE SEQUENCE [LARGE SCALE GENOMIC DNA]</scope>
    <source>
        <strain evidence="4">DSM 23920</strain>
    </source>
</reference>
<dbReference type="RefSeq" id="WP_089762774.1">
    <property type="nucleotide sequence ID" value="NZ_BKAT01000046.1"/>
</dbReference>
<dbReference type="Pfam" id="PF05163">
    <property type="entry name" value="DinB"/>
    <property type="match status" value="1"/>
</dbReference>
<proteinExistence type="inferred from homology"/>
<dbReference type="AlphaFoldDB" id="A0A1H4DBM4"/>
<organism evidence="3 4">
    <name type="scientific">Chitinophaga terrae</name>
    <name type="common">ex Kim and Jung 2007</name>
    <dbReference type="NCBI Taxonomy" id="408074"/>
    <lineage>
        <taxon>Bacteria</taxon>
        <taxon>Pseudomonadati</taxon>
        <taxon>Bacteroidota</taxon>
        <taxon>Chitinophagia</taxon>
        <taxon>Chitinophagales</taxon>
        <taxon>Chitinophagaceae</taxon>
        <taxon>Chitinophaga</taxon>
    </lineage>
</organism>
<dbReference type="Gene3D" id="1.20.120.450">
    <property type="entry name" value="dinb family like domain"/>
    <property type="match status" value="1"/>
</dbReference>
<dbReference type="SUPFAM" id="SSF109854">
    <property type="entry name" value="DinB/YfiT-like putative metalloenzymes"/>
    <property type="match status" value="1"/>
</dbReference>
<dbReference type="GO" id="GO:0046872">
    <property type="term" value="F:metal ion binding"/>
    <property type="evidence" value="ECO:0007669"/>
    <property type="project" value="UniProtKB-KW"/>
</dbReference>
<dbReference type="OrthoDB" id="9811413at2"/>
<gene>
    <name evidence="3" type="ORF">SAMN05660909_03028</name>
</gene>
<name>A0A1H4DBM4_9BACT</name>
<dbReference type="EMBL" id="FNRL01000013">
    <property type="protein sequence ID" value="SEA70057.1"/>
    <property type="molecule type" value="Genomic_DNA"/>
</dbReference>
<dbReference type="STRING" id="408074.SAMN05660909_03028"/>
<dbReference type="Proteomes" id="UP000199656">
    <property type="component" value="Unassembled WGS sequence"/>
</dbReference>
<dbReference type="InterPro" id="IPR007837">
    <property type="entry name" value="DinB"/>
</dbReference>